<dbReference type="PANTHER" id="PTHR30537:SF5">
    <property type="entry name" value="HTH-TYPE TRANSCRIPTIONAL ACTIVATOR TTDR-RELATED"/>
    <property type="match status" value="1"/>
</dbReference>
<dbReference type="GO" id="GO:0006351">
    <property type="term" value="P:DNA-templated transcription"/>
    <property type="evidence" value="ECO:0007669"/>
    <property type="project" value="TreeGrafter"/>
</dbReference>
<dbReference type="FunFam" id="1.10.10.10:FF:000001">
    <property type="entry name" value="LysR family transcriptional regulator"/>
    <property type="match status" value="1"/>
</dbReference>
<sequence length="294" mass="33369">MTDLINYKAFVLVVETGSVKTASLQLNISAPAISKRLFKLEQELQVALFNRTSKQLVLTETGESFYPECKRILADIANVEADLKSTKNKVCGVITISLSKALLRSSIFNALSDFSNIHPNISFNIQTTDEVIDLVDNQVDFAFCLGELKNSPHIIAHHLTNTRLLAVTSKPYFDKYNPPAYFDKLEHSKLLLMNTFKSSIALKTFFSERTINPEKLPAHKFDDIEAVYQGVTQHLGIGLLLDISIQDELEQQTFVQVCQQEKLPTKPLYLVHYKSNFNLQKNVLFKNFIKDYFA</sequence>
<protein>
    <recommendedName>
        <fullName evidence="5">HTH lysR-type domain-containing protein</fullName>
    </recommendedName>
</protein>
<evidence type="ECO:0000259" key="5">
    <source>
        <dbReference type="PROSITE" id="PS50931"/>
    </source>
</evidence>
<keyword evidence="2" id="KW-0805">Transcription regulation</keyword>
<reference evidence="6" key="1">
    <citation type="journal article" date="2014" name="Int. J. Syst. Evol. Microbiol.">
        <title>Complete genome sequence of Corynebacterium casei LMG S-19264T (=DSM 44701T), isolated from a smear-ripened cheese.</title>
        <authorList>
            <consortium name="US DOE Joint Genome Institute (JGI-PGF)"/>
            <person name="Walter F."/>
            <person name="Albersmeier A."/>
            <person name="Kalinowski J."/>
            <person name="Ruckert C."/>
        </authorList>
    </citation>
    <scope>NUCLEOTIDE SEQUENCE</scope>
    <source>
        <strain evidence="6">KCTC 42731</strain>
    </source>
</reference>
<dbReference type="InterPro" id="IPR005119">
    <property type="entry name" value="LysR_subst-bd"/>
</dbReference>
<dbReference type="PROSITE" id="PS50931">
    <property type="entry name" value="HTH_LYSR"/>
    <property type="match status" value="1"/>
</dbReference>
<dbReference type="Pfam" id="PF03466">
    <property type="entry name" value="LysR_substrate"/>
    <property type="match status" value="1"/>
</dbReference>
<dbReference type="GO" id="GO:0043565">
    <property type="term" value="F:sequence-specific DNA binding"/>
    <property type="evidence" value="ECO:0007669"/>
    <property type="project" value="TreeGrafter"/>
</dbReference>
<gene>
    <name evidence="6" type="ORF">GCM10017161_20170</name>
</gene>
<dbReference type="InterPro" id="IPR036388">
    <property type="entry name" value="WH-like_DNA-bd_sf"/>
</dbReference>
<keyword evidence="3" id="KW-0238">DNA-binding</keyword>
<evidence type="ECO:0000313" key="7">
    <source>
        <dbReference type="Proteomes" id="UP000623842"/>
    </source>
</evidence>
<dbReference type="AlphaFoldDB" id="A0A919BHR8"/>
<evidence type="ECO:0000256" key="3">
    <source>
        <dbReference type="ARBA" id="ARBA00023125"/>
    </source>
</evidence>
<dbReference type="Gene3D" id="3.40.190.290">
    <property type="match status" value="1"/>
</dbReference>
<proteinExistence type="inferred from homology"/>
<evidence type="ECO:0000256" key="4">
    <source>
        <dbReference type="ARBA" id="ARBA00023163"/>
    </source>
</evidence>
<keyword evidence="7" id="KW-1185">Reference proteome</keyword>
<dbReference type="InterPro" id="IPR058163">
    <property type="entry name" value="LysR-type_TF_proteobact-type"/>
</dbReference>
<dbReference type="GO" id="GO:0003700">
    <property type="term" value="F:DNA-binding transcription factor activity"/>
    <property type="evidence" value="ECO:0007669"/>
    <property type="project" value="InterPro"/>
</dbReference>
<dbReference type="Gene3D" id="1.10.10.10">
    <property type="entry name" value="Winged helix-like DNA-binding domain superfamily/Winged helix DNA-binding domain"/>
    <property type="match status" value="1"/>
</dbReference>
<dbReference type="RefSeq" id="WP_189769961.1">
    <property type="nucleotide sequence ID" value="NZ_BNCK01000004.1"/>
</dbReference>
<dbReference type="SUPFAM" id="SSF53850">
    <property type="entry name" value="Periplasmic binding protein-like II"/>
    <property type="match status" value="1"/>
</dbReference>
<organism evidence="6 7">
    <name type="scientific">Thalassotalea marina</name>
    <dbReference type="NCBI Taxonomy" id="1673741"/>
    <lineage>
        <taxon>Bacteria</taxon>
        <taxon>Pseudomonadati</taxon>
        <taxon>Pseudomonadota</taxon>
        <taxon>Gammaproteobacteria</taxon>
        <taxon>Alteromonadales</taxon>
        <taxon>Colwelliaceae</taxon>
        <taxon>Thalassotalea</taxon>
    </lineage>
</organism>
<evidence type="ECO:0000256" key="2">
    <source>
        <dbReference type="ARBA" id="ARBA00023015"/>
    </source>
</evidence>
<dbReference type="Pfam" id="PF00126">
    <property type="entry name" value="HTH_1"/>
    <property type="match status" value="1"/>
</dbReference>
<dbReference type="InterPro" id="IPR036390">
    <property type="entry name" value="WH_DNA-bd_sf"/>
</dbReference>
<name>A0A919BHR8_9GAMM</name>
<evidence type="ECO:0000313" key="6">
    <source>
        <dbReference type="EMBL" id="GHF92087.1"/>
    </source>
</evidence>
<comment type="similarity">
    <text evidence="1">Belongs to the LysR transcriptional regulatory family.</text>
</comment>
<comment type="caution">
    <text evidence="6">The sequence shown here is derived from an EMBL/GenBank/DDBJ whole genome shotgun (WGS) entry which is preliminary data.</text>
</comment>
<feature type="domain" description="HTH lysR-type" evidence="5">
    <location>
        <begin position="1"/>
        <end position="59"/>
    </location>
</feature>
<dbReference type="Proteomes" id="UP000623842">
    <property type="component" value="Unassembled WGS sequence"/>
</dbReference>
<keyword evidence="4" id="KW-0804">Transcription</keyword>
<dbReference type="InterPro" id="IPR000847">
    <property type="entry name" value="LysR_HTH_N"/>
</dbReference>
<dbReference type="SUPFAM" id="SSF46785">
    <property type="entry name" value="Winged helix' DNA-binding domain"/>
    <property type="match status" value="1"/>
</dbReference>
<dbReference type="PANTHER" id="PTHR30537">
    <property type="entry name" value="HTH-TYPE TRANSCRIPTIONAL REGULATOR"/>
    <property type="match status" value="1"/>
</dbReference>
<reference evidence="6" key="2">
    <citation type="submission" date="2020-09" db="EMBL/GenBank/DDBJ databases">
        <authorList>
            <person name="Sun Q."/>
            <person name="Kim S."/>
        </authorList>
    </citation>
    <scope>NUCLEOTIDE SEQUENCE</scope>
    <source>
        <strain evidence="6">KCTC 42731</strain>
    </source>
</reference>
<dbReference type="EMBL" id="BNCK01000004">
    <property type="protein sequence ID" value="GHF92087.1"/>
    <property type="molecule type" value="Genomic_DNA"/>
</dbReference>
<accession>A0A919BHR8</accession>
<evidence type="ECO:0000256" key="1">
    <source>
        <dbReference type="ARBA" id="ARBA00009437"/>
    </source>
</evidence>